<feature type="region of interest" description="Disordered" evidence="1">
    <location>
        <begin position="88"/>
        <end position="107"/>
    </location>
</feature>
<evidence type="ECO:0000313" key="2">
    <source>
        <dbReference type="EMBL" id="KZV27033.1"/>
    </source>
</evidence>
<sequence length="503" mass="55951">MQAALSKVTIENDELRSRSQEMLNENQRLADIISSWTKSSTSLQKMQATMKPSGDKSRIGHGSDESSMSEPSTHPQLDRTKLQTMDFVKSSTGQPEEAQSDESNIADKPPIWQGRYCRLGVGLKVNWAHVLLAAMVSTPGKKSQGYAVQLSLLLEKLVKADLGESVALHPLKVLNNKLILTYMKKNQAAPQAGEASKLSWDTKDEKNSLLMTSSDADKVPLETLARTDGAAAKQKLILAPSDSESTVYLSLPEIKKKLRTKRQKKVNLADAKQAEPTLVLVPTIPDEAEEVSTSGTKNKDLASRVSAEEFAFAPMEIQEINWDTHFLPKIDPTDKGNGVLPQFQTGYRLNKITSMKLVEEFAKVEDLLLLWAETEKHMRKFVAEHWKDFNKDKPSANQDLMSIRLLEAALVKARRSVSLFQAKVGLSITFPKSSTDRAASMDITPGRSIRLSLRSSPSQHPLSNRLSRLSIQSHPVQEIQVFPFILLIQLAIMRIVRVPILPL</sequence>
<keyword evidence="3" id="KW-1185">Reference proteome</keyword>
<gene>
    <name evidence="2" type="ORF">F511_07854</name>
</gene>
<evidence type="ECO:0000256" key="1">
    <source>
        <dbReference type="SAM" id="MobiDB-lite"/>
    </source>
</evidence>
<accession>A0A2Z7AZX6</accession>
<name>A0A2Z7AZX6_9LAMI</name>
<dbReference type="AlphaFoldDB" id="A0A2Z7AZX6"/>
<feature type="compositionally biased region" description="Basic and acidic residues" evidence="1">
    <location>
        <begin position="53"/>
        <end position="64"/>
    </location>
</feature>
<dbReference type="Proteomes" id="UP000250235">
    <property type="component" value="Unassembled WGS sequence"/>
</dbReference>
<evidence type="ECO:0000313" key="3">
    <source>
        <dbReference type="Proteomes" id="UP000250235"/>
    </source>
</evidence>
<protein>
    <submittedName>
        <fullName evidence="2">Uncharacterized protein</fullName>
    </submittedName>
</protein>
<organism evidence="2 3">
    <name type="scientific">Dorcoceras hygrometricum</name>
    <dbReference type="NCBI Taxonomy" id="472368"/>
    <lineage>
        <taxon>Eukaryota</taxon>
        <taxon>Viridiplantae</taxon>
        <taxon>Streptophyta</taxon>
        <taxon>Embryophyta</taxon>
        <taxon>Tracheophyta</taxon>
        <taxon>Spermatophyta</taxon>
        <taxon>Magnoliopsida</taxon>
        <taxon>eudicotyledons</taxon>
        <taxon>Gunneridae</taxon>
        <taxon>Pentapetalae</taxon>
        <taxon>asterids</taxon>
        <taxon>lamiids</taxon>
        <taxon>Lamiales</taxon>
        <taxon>Gesneriaceae</taxon>
        <taxon>Didymocarpoideae</taxon>
        <taxon>Trichosporeae</taxon>
        <taxon>Loxocarpinae</taxon>
        <taxon>Dorcoceras</taxon>
    </lineage>
</organism>
<dbReference type="EMBL" id="KV010706">
    <property type="protein sequence ID" value="KZV27033.1"/>
    <property type="molecule type" value="Genomic_DNA"/>
</dbReference>
<feature type="region of interest" description="Disordered" evidence="1">
    <location>
        <begin position="1"/>
        <end position="22"/>
    </location>
</feature>
<feature type="region of interest" description="Disordered" evidence="1">
    <location>
        <begin position="41"/>
        <end position="80"/>
    </location>
</feature>
<feature type="compositionally biased region" description="Polar residues" evidence="1">
    <location>
        <begin position="65"/>
        <end position="75"/>
    </location>
</feature>
<reference evidence="2 3" key="1">
    <citation type="journal article" date="2015" name="Proc. Natl. Acad. Sci. U.S.A.">
        <title>The resurrection genome of Boea hygrometrica: A blueprint for survival of dehydration.</title>
        <authorList>
            <person name="Xiao L."/>
            <person name="Yang G."/>
            <person name="Zhang L."/>
            <person name="Yang X."/>
            <person name="Zhao S."/>
            <person name="Ji Z."/>
            <person name="Zhou Q."/>
            <person name="Hu M."/>
            <person name="Wang Y."/>
            <person name="Chen M."/>
            <person name="Xu Y."/>
            <person name="Jin H."/>
            <person name="Xiao X."/>
            <person name="Hu G."/>
            <person name="Bao F."/>
            <person name="Hu Y."/>
            <person name="Wan P."/>
            <person name="Li L."/>
            <person name="Deng X."/>
            <person name="Kuang T."/>
            <person name="Xiang C."/>
            <person name="Zhu J.K."/>
            <person name="Oliver M.J."/>
            <person name="He Y."/>
        </authorList>
    </citation>
    <scope>NUCLEOTIDE SEQUENCE [LARGE SCALE GENOMIC DNA]</scope>
    <source>
        <strain evidence="3">cv. XS01</strain>
    </source>
</reference>
<proteinExistence type="predicted"/>